<name>A0A3M8DDL2_9BACL</name>
<dbReference type="SUPFAM" id="SSF46955">
    <property type="entry name" value="Putative DNA-binding domain"/>
    <property type="match status" value="1"/>
</dbReference>
<organism evidence="2 3">
    <name type="scientific">Brevibacillus panacihumi</name>
    <dbReference type="NCBI Taxonomy" id="497735"/>
    <lineage>
        <taxon>Bacteria</taxon>
        <taxon>Bacillati</taxon>
        <taxon>Bacillota</taxon>
        <taxon>Bacilli</taxon>
        <taxon>Bacillales</taxon>
        <taxon>Paenibacillaceae</taxon>
        <taxon>Brevibacillus</taxon>
    </lineage>
</organism>
<evidence type="ECO:0000313" key="3">
    <source>
        <dbReference type="Proteomes" id="UP000281915"/>
    </source>
</evidence>
<dbReference type="EMBL" id="RHHT01000003">
    <property type="protein sequence ID" value="RNB85669.1"/>
    <property type="molecule type" value="Genomic_DNA"/>
</dbReference>
<dbReference type="Proteomes" id="UP000281915">
    <property type="component" value="Unassembled WGS sequence"/>
</dbReference>
<comment type="caution">
    <text evidence="2">The sequence shown here is derived from an EMBL/GenBank/DDBJ whole genome shotgun (WGS) entry which is preliminary data.</text>
</comment>
<proteinExistence type="predicted"/>
<feature type="region of interest" description="Disordered" evidence="1">
    <location>
        <begin position="92"/>
        <end position="112"/>
    </location>
</feature>
<evidence type="ECO:0000313" key="2">
    <source>
        <dbReference type="EMBL" id="RNB85669.1"/>
    </source>
</evidence>
<accession>A0A3M8DDL2</accession>
<dbReference type="Gene3D" id="1.10.1660.10">
    <property type="match status" value="1"/>
</dbReference>
<protein>
    <submittedName>
        <fullName evidence="2">MerR family transcriptional regulator</fullName>
    </submittedName>
</protein>
<evidence type="ECO:0000256" key="1">
    <source>
        <dbReference type="SAM" id="MobiDB-lite"/>
    </source>
</evidence>
<sequence length="201" mass="23229">MGNVIELVARERTYTGKEVARKLGIGASTLRKWSLLLEQQGYWFVRDSQNRREYRQIDVAALERFYRLTKDQLFPQEEAALMIVSQQSPESARAESAAASAPAPVPATPSAQAPQQLELRPTEWEARLHALACHVQQQELAHHALTERVEKQEAYIRTSLKERDWRLTKAMNDILSVKAELAKIQREQRKSSIWHRLFRLD</sequence>
<dbReference type="InterPro" id="IPR009061">
    <property type="entry name" value="DNA-bd_dom_put_sf"/>
</dbReference>
<dbReference type="RefSeq" id="WP_122912170.1">
    <property type="nucleotide sequence ID" value="NZ_RHHT01000003.1"/>
</dbReference>
<dbReference type="AlphaFoldDB" id="A0A3M8DDL2"/>
<gene>
    <name evidence="2" type="ORF">EDM58_03875</name>
</gene>
<reference evidence="2 3" key="1">
    <citation type="submission" date="2018-10" db="EMBL/GenBank/DDBJ databases">
        <title>Phylogenomics of Brevibacillus.</title>
        <authorList>
            <person name="Dunlap C."/>
        </authorList>
    </citation>
    <scope>NUCLEOTIDE SEQUENCE [LARGE SCALE GENOMIC DNA]</scope>
    <source>
        <strain evidence="2 3">JCM 15085</strain>
    </source>
</reference>